<feature type="non-terminal residue" evidence="7">
    <location>
        <position position="1"/>
    </location>
</feature>
<keyword evidence="3" id="KW-0540">Nuclease</keyword>
<organism evidence="7 8">
    <name type="scientific">Paramuricea clavata</name>
    <name type="common">Red gorgonian</name>
    <name type="synonym">Violescent sea-whip</name>
    <dbReference type="NCBI Taxonomy" id="317549"/>
    <lineage>
        <taxon>Eukaryota</taxon>
        <taxon>Metazoa</taxon>
        <taxon>Cnidaria</taxon>
        <taxon>Anthozoa</taxon>
        <taxon>Octocorallia</taxon>
        <taxon>Malacalcyonacea</taxon>
        <taxon>Plexauridae</taxon>
        <taxon>Paramuricea</taxon>
    </lineage>
</organism>
<comment type="subcellular location">
    <subcellularLocation>
        <location evidence="1">Nucleus</location>
    </subcellularLocation>
</comment>
<dbReference type="OrthoDB" id="6021713at2759"/>
<dbReference type="GO" id="GO:0005634">
    <property type="term" value="C:nucleus"/>
    <property type="evidence" value="ECO:0007669"/>
    <property type="project" value="UniProtKB-SubCell"/>
</dbReference>
<dbReference type="InterPro" id="IPR047021">
    <property type="entry name" value="REXO1/3/4-like"/>
</dbReference>
<evidence type="ECO:0000313" key="7">
    <source>
        <dbReference type="EMBL" id="CAB4005195.1"/>
    </source>
</evidence>
<keyword evidence="6" id="KW-0539">Nucleus</keyword>
<name>A0A7D9EE52_PARCT</name>
<dbReference type="Pfam" id="PF00929">
    <property type="entry name" value="RNase_T"/>
    <property type="match status" value="1"/>
</dbReference>
<gene>
    <name evidence="7" type="ORF">PACLA_8A052351</name>
</gene>
<keyword evidence="8" id="KW-1185">Reference proteome</keyword>
<dbReference type="GO" id="GO:0004527">
    <property type="term" value="F:exonuclease activity"/>
    <property type="evidence" value="ECO:0007669"/>
    <property type="project" value="UniProtKB-KW"/>
</dbReference>
<evidence type="ECO:0000256" key="2">
    <source>
        <dbReference type="ARBA" id="ARBA00006357"/>
    </source>
</evidence>
<sequence length="157" mass="18097">CYTTKGLELTRVTVVDYKCQEVYDTLVKPENDIVDYNTRFSGITEESMIGVTMSLRDVQSVLLSMFYEDTILLGHSLESDLRSLKIIHSTVVDTAIVFPHRLGLPYKRALKTLMAEFARKIIQDSEEGHDSLEDAVSCVELMMWRIKEDMKIKERKK</sequence>
<dbReference type="Gene3D" id="3.30.420.10">
    <property type="entry name" value="Ribonuclease H-like superfamily/Ribonuclease H"/>
    <property type="match status" value="1"/>
</dbReference>
<dbReference type="FunFam" id="3.30.420.10:FF:000019">
    <property type="entry name" value="RNA exonuclease NEF-sp"/>
    <property type="match status" value="1"/>
</dbReference>
<dbReference type="InterPro" id="IPR036397">
    <property type="entry name" value="RNaseH_sf"/>
</dbReference>
<dbReference type="InterPro" id="IPR034922">
    <property type="entry name" value="REX1-like_exo"/>
</dbReference>
<keyword evidence="5 7" id="KW-0269">Exonuclease</keyword>
<dbReference type="SMART" id="SM00479">
    <property type="entry name" value="EXOIII"/>
    <property type="match status" value="1"/>
</dbReference>
<evidence type="ECO:0000256" key="1">
    <source>
        <dbReference type="ARBA" id="ARBA00004123"/>
    </source>
</evidence>
<dbReference type="SUPFAM" id="SSF53098">
    <property type="entry name" value="Ribonuclease H-like"/>
    <property type="match status" value="1"/>
</dbReference>
<evidence type="ECO:0000256" key="5">
    <source>
        <dbReference type="ARBA" id="ARBA00022839"/>
    </source>
</evidence>
<comment type="similarity">
    <text evidence="2">Belongs to the REXO1/REXO3 family.</text>
</comment>
<dbReference type="GO" id="GO:0003676">
    <property type="term" value="F:nucleic acid binding"/>
    <property type="evidence" value="ECO:0007669"/>
    <property type="project" value="InterPro"/>
</dbReference>
<dbReference type="EMBL" id="CACRXK020005121">
    <property type="protein sequence ID" value="CAB4005195.1"/>
    <property type="molecule type" value="Genomic_DNA"/>
</dbReference>
<accession>A0A7D9EE52</accession>
<evidence type="ECO:0000256" key="3">
    <source>
        <dbReference type="ARBA" id="ARBA00022722"/>
    </source>
</evidence>
<protein>
    <submittedName>
        <fullName evidence="7">RNA exonuclease 1 homolog, partial</fullName>
    </submittedName>
</protein>
<dbReference type="CDD" id="cd06145">
    <property type="entry name" value="REX1_like"/>
    <property type="match status" value="1"/>
</dbReference>
<dbReference type="PANTHER" id="PTHR12801:SF115">
    <property type="entry name" value="FI18136P1-RELATED"/>
    <property type="match status" value="1"/>
</dbReference>
<reference evidence="7" key="1">
    <citation type="submission" date="2020-04" db="EMBL/GenBank/DDBJ databases">
        <authorList>
            <person name="Alioto T."/>
            <person name="Alioto T."/>
            <person name="Gomez Garrido J."/>
        </authorList>
    </citation>
    <scope>NUCLEOTIDE SEQUENCE</scope>
    <source>
        <strain evidence="7">A484AB</strain>
    </source>
</reference>
<dbReference type="Proteomes" id="UP001152795">
    <property type="component" value="Unassembled WGS sequence"/>
</dbReference>
<dbReference type="AlphaFoldDB" id="A0A7D9EE52"/>
<dbReference type="InterPro" id="IPR013520">
    <property type="entry name" value="Ribonucl_H"/>
</dbReference>
<evidence type="ECO:0000256" key="4">
    <source>
        <dbReference type="ARBA" id="ARBA00022801"/>
    </source>
</evidence>
<dbReference type="InterPro" id="IPR012337">
    <property type="entry name" value="RNaseH-like_sf"/>
</dbReference>
<comment type="caution">
    <text evidence="7">The sequence shown here is derived from an EMBL/GenBank/DDBJ whole genome shotgun (WGS) entry which is preliminary data.</text>
</comment>
<keyword evidence="4" id="KW-0378">Hydrolase</keyword>
<dbReference type="PANTHER" id="PTHR12801">
    <property type="entry name" value="RNA EXONUCLEASE REXO1 / RECO3 FAMILY MEMBER-RELATED"/>
    <property type="match status" value="1"/>
</dbReference>
<evidence type="ECO:0000313" key="8">
    <source>
        <dbReference type="Proteomes" id="UP001152795"/>
    </source>
</evidence>
<proteinExistence type="inferred from homology"/>
<evidence type="ECO:0000256" key="6">
    <source>
        <dbReference type="ARBA" id="ARBA00023242"/>
    </source>
</evidence>